<gene>
    <name evidence="1" type="ORF">EJK17_10935</name>
</gene>
<evidence type="ECO:0000313" key="2">
    <source>
        <dbReference type="Proteomes" id="UP000288291"/>
    </source>
</evidence>
<dbReference type="RefSeq" id="WP_103661237.1">
    <property type="nucleotide sequence ID" value="NZ_ML136923.1"/>
</dbReference>
<dbReference type="Proteomes" id="UP000288291">
    <property type="component" value="Unassembled WGS sequence"/>
</dbReference>
<sequence>MDKKLILKEFNQLIQNLSAVVSAEDDKTYKSYSKPLIGVINAKNEFLFCNQINDEYQKTDASQSK</sequence>
<evidence type="ECO:0000313" key="1">
    <source>
        <dbReference type="EMBL" id="RVU69832.1"/>
    </source>
</evidence>
<dbReference type="EMBL" id="RXIA01000055">
    <property type="protein sequence ID" value="RVU69832.1"/>
    <property type="molecule type" value="Genomic_DNA"/>
</dbReference>
<name>A0A437SSK6_9LACO</name>
<proteinExistence type="predicted"/>
<protein>
    <submittedName>
        <fullName evidence="1">Uncharacterized protein</fullName>
    </submittedName>
</protein>
<comment type="caution">
    <text evidence="1">The sequence shown here is derived from an EMBL/GenBank/DDBJ whole genome shotgun (WGS) entry which is preliminary data.</text>
</comment>
<reference evidence="1 2" key="1">
    <citation type="submission" date="2018-12" db="EMBL/GenBank/DDBJ databases">
        <authorList>
            <person name="Meng J."/>
        </authorList>
    </citation>
    <scope>NUCLEOTIDE SEQUENCE [LARGE SCALE GENOMIC DNA]</scope>
    <source>
        <strain evidence="1 2">HT111-2</strain>
    </source>
</reference>
<keyword evidence="2" id="KW-1185">Reference proteome</keyword>
<accession>A0A437SSK6</accession>
<organism evidence="1 2">
    <name type="scientific">Lactobacillus xujianguonis</name>
    <dbReference type="NCBI Taxonomy" id="2495899"/>
    <lineage>
        <taxon>Bacteria</taxon>
        <taxon>Bacillati</taxon>
        <taxon>Bacillota</taxon>
        <taxon>Bacilli</taxon>
        <taxon>Lactobacillales</taxon>
        <taxon>Lactobacillaceae</taxon>
        <taxon>Lactobacillus</taxon>
    </lineage>
</organism>
<dbReference type="AlphaFoldDB" id="A0A437SSK6"/>